<accession>A0A9N9CNC7</accession>
<evidence type="ECO:0000313" key="1">
    <source>
        <dbReference type="EMBL" id="CAG8609351.1"/>
    </source>
</evidence>
<name>A0A9N9CNC7_9GLOM</name>
<reference evidence="1" key="1">
    <citation type="submission" date="2021-06" db="EMBL/GenBank/DDBJ databases">
        <authorList>
            <person name="Kallberg Y."/>
            <person name="Tangrot J."/>
            <person name="Rosling A."/>
        </authorList>
    </citation>
    <scope>NUCLEOTIDE SEQUENCE</scope>
    <source>
        <strain evidence="1">MA453B</strain>
    </source>
</reference>
<comment type="caution">
    <text evidence="1">The sequence shown here is derived from an EMBL/GenBank/DDBJ whole genome shotgun (WGS) entry which is preliminary data.</text>
</comment>
<protein>
    <submittedName>
        <fullName evidence="1">11383_t:CDS:1</fullName>
    </submittedName>
</protein>
<organism evidence="1 2">
    <name type="scientific">Dentiscutata erythropus</name>
    <dbReference type="NCBI Taxonomy" id="1348616"/>
    <lineage>
        <taxon>Eukaryota</taxon>
        <taxon>Fungi</taxon>
        <taxon>Fungi incertae sedis</taxon>
        <taxon>Mucoromycota</taxon>
        <taxon>Glomeromycotina</taxon>
        <taxon>Glomeromycetes</taxon>
        <taxon>Diversisporales</taxon>
        <taxon>Gigasporaceae</taxon>
        <taxon>Dentiscutata</taxon>
    </lineage>
</organism>
<proteinExistence type="predicted"/>
<keyword evidence="2" id="KW-1185">Reference proteome</keyword>
<dbReference type="AlphaFoldDB" id="A0A9N9CNC7"/>
<sequence length="43" mass="5148">MELRLRIVMPLAKLSMELRLRMSLELCFHIVGENKEHNEPIKE</sequence>
<gene>
    <name evidence="1" type="ORF">DERYTH_LOCUS8053</name>
</gene>
<dbReference type="EMBL" id="CAJVPY010004069">
    <property type="protein sequence ID" value="CAG8609351.1"/>
    <property type="molecule type" value="Genomic_DNA"/>
</dbReference>
<dbReference type="Proteomes" id="UP000789405">
    <property type="component" value="Unassembled WGS sequence"/>
</dbReference>
<evidence type="ECO:0000313" key="2">
    <source>
        <dbReference type="Proteomes" id="UP000789405"/>
    </source>
</evidence>